<evidence type="ECO:0000259" key="6">
    <source>
        <dbReference type="PROSITE" id="PS50059"/>
    </source>
</evidence>
<dbReference type="Pfam" id="PF13181">
    <property type="entry name" value="TPR_8"/>
    <property type="match status" value="1"/>
</dbReference>
<dbReference type="InterPro" id="IPR001179">
    <property type="entry name" value="PPIase_FKBP_dom"/>
</dbReference>
<dbReference type="Proteomes" id="UP000494165">
    <property type="component" value="Unassembled WGS sequence"/>
</dbReference>
<dbReference type="GO" id="GO:0012505">
    <property type="term" value="C:endomembrane system"/>
    <property type="evidence" value="ECO:0007669"/>
    <property type="project" value="TreeGrafter"/>
</dbReference>
<dbReference type="GO" id="GO:0005740">
    <property type="term" value="C:mitochondrial envelope"/>
    <property type="evidence" value="ECO:0007669"/>
    <property type="project" value="TreeGrafter"/>
</dbReference>
<dbReference type="GO" id="GO:0043066">
    <property type="term" value="P:negative regulation of apoptotic process"/>
    <property type="evidence" value="ECO:0007669"/>
    <property type="project" value="TreeGrafter"/>
</dbReference>
<dbReference type="PROSITE" id="PS50005">
    <property type="entry name" value="TPR"/>
    <property type="match status" value="1"/>
</dbReference>
<gene>
    <name evidence="7" type="ORF">CLODIP_2_CD09365</name>
</gene>
<evidence type="ECO:0000256" key="4">
    <source>
        <dbReference type="PROSITE-ProRule" id="PRU00339"/>
    </source>
</evidence>
<dbReference type="SUPFAM" id="SSF48452">
    <property type="entry name" value="TPR-like"/>
    <property type="match status" value="1"/>
</dbReference>
<name>A0A8S1DHF9_9INSE</name>
<evidence type="ECO:0000256" key="1">
    <source>
        <dbReference type="ARBA" id="ARBA00022737"/>
    </source>
</evidence>
<dbReference type="PANTHER" id="PTHR46512:SF1">
    <property type="entry name" value="PEPTIDYLPROLYL ISOMERASE"/>
    <property type="match status" value="1"/>
</dbReference>
<evidence type="ECO:0000256" key="5">
    <source>
        <dbReference type="SAM" id="MobiDB-lite"/>
    </source>
</evidence>
<keyword evidence="2 4" id="KW-0802">TPR repeat</keyword>
<evidence type="ECO:0000313" key="7">
    <source>
        <dbReference type="EMBL" id="CAB3380080.1"/>
    </source>
</evidence>
<dbReference type="Gene3D" id="3.10.50.40">
    <property type="match status" value="1"/>
</dbReference>
<proteinExistence type="predicted"/>
<dbReference type="GO" id="GO:0016020">
    <property type="term" value="C:membrane"/>
    <property type="evidence" value="ECO:0007669"/>
    <property type="project" value="TreeGrafter"/>
</dbReference>
<feature type="region of interest" description="Disordered" evidence="5">
    <location>
        <begin position="1"/>
        <end position="36"/>
    </location>
</feature>
<dbReference type="InterPro" id="IPR019734">
    <property type="entry name" value="TPR_rpt"/>
</dbReference>
<evidence type="ECO:0000256" key="3">
    <source>
        <dbReference type="PROSITE-ProRule" id="PRU00277"/>
    </source>
</evidence>
<dbReference type="EMBL" id="CADEPI010000200">
    <property type="protein sequence ID" value="CAB3380080.1"/>
    <property type="molecule type" value="Genomic_DNA"/>
</dbReference>
<organism evidence="7 8">
    <name type="scientific">Cloeon dipterum</name>
    <dbReference type="NCBI Taxonomy" id="197152"/>
    <lineage>
        <taxon>Eukaryota</taxon>
        <taxon>Metazoa</taxon>
        <taxon>Ecdysozoa</taxon>
        <taxon>Arthropoda</taxon>
        <taxon>Hexapoda</taxon>
        <taxon>Insecta</taxon>
        <taxon>Pterygota</taxon>
        <taxon>Palaeoptera</taxon>
        <taxon>Ephemeroptera</taxon>
        <taxon>Pisciforma</taxon>
        <taxon>Baetidae</taxon>
        <taxon>Cloeon</taxon>
    </lineage>
</organism>
<feature type="repeat" description="TPR" evidence="4">
    <location>
        <begin position="261"/>
        <end position="294"/>
    </location>
</feature>
<dbReference type="SMART" id="SM00028">
    <property type="entry name" value="TPR"/>
    <property type="match status" value="3"/>
</dbReference>
<dbReference type="PANTHER" id="PTHR46512">
    <property type="entry name" value="PEPTIDYLPROLYL ISOMERASE"/>
    <property type="match status" value="1"/>
</dbReference>
<evidence type="ECO:0000313" key="8">
    <source>
        <dbReference type="Proteomes" id="UP000494165"/>
    </source>
</evidence>
<keyword evidence="3" id="KW-0413">Isomerase</keyword>
<sequence>MSEGLEEPFEVIEKTEVEKQQEQEEQSESCKSEKAETAVEDEWIDILGSGQLKKKVLKAGNPGTRPQRGDMCYMNIEGKLEDGTVVEKLENFEIQVGDAELVQGLDLAVPLMDVGETALVEVHPRFGYGSLGKEPDVPGGAVLFYTLVLQRAEEEPEFEELSAQRRIEIGNRKRERGNWWFSRNEHTLAVQCYRRALDFLDGDGGITAGVEPRDSNEELNAIFADRLKVYNNLAASQMKLQAFDSALTSVENVLRCQPNNIKALFRKGKILAEKGDYEKSVEVLKQANKIEPDNKPIQQELAKVVAKSKQELTKQKNLYRKMLGQDDKKSSKEENTPQVSKYSWKLVAGSAAAVAAGLQRRSLVVFEPCFSRERRDYHQVLLTSINTCYRA</sequence>
<dbReference type="InterPro" id="IPR011990">
    <property type="entry name" value="TPR-like_helical_dom_sf"/>
</dbReference>
<reference evidence="7 8" key="1">
    <citation type="submission" date="2020-04" db="EMBL/GenBank/DDBJ databases">
        <authorList>
            <person name="Alioto T."/>
            <person name="Alioto T."/>
            <person name="Gomez Garrido J."/>
        </authorList>
    </citation>
    <scope>NUCLEOTIDE SEQUENCE [LARGE SCALE GENOMIC DNA]</scope>
</reference>
<dbReference type="PROSITE" id="PS50059">
    <property type="entry name" value="FKBP_PPIASE"/>
    <property type="match status" value="1"/>
</dbReference>
<dbReference type="InterPro" id="IPR050754">
    <property type="entry name" value="FKBP4/5/8-like"/>
</dbReference>
<dbReference type="OrthoDB" id="532682at2759"/>
<feature type="compositionally biased region" description="Acidic residues" evidence="5">
    <location>
        <begin position="1"/>
        <end position="10"/>
    </location>
</feature>
<dbReference type="GO" id="GO:0003755">
    <property type="term" value="F:peptidyl-prolyl cis-trans isomerase activity"/>
    <property type="evidence" value="ECO:0007669"/>
    <property type="project" value="UniProtKB-KW"/>
</dbReference>
<protein>
    <recommendedName>
        <fullName evidence="3">peptidylprolyl isomerase</fullName>
        <ecNumber evidence="3">5.2.1.8</ecNumber>
    </recommendedName>
</protein>
<dbReference type="GO" id="GO:0044183">
    <property type="term" value="F:protein folding chaperone"/>
    <property type="evidence" value="ECO:0007669"/>
    <property type="project" value="TreeGrafter"/>
</dbReference>
<feature type="compositionally biased region" description="Basic and acidic residues" evidence="5">
    <location>
        <begin position="11"/>
        <end position="36"/>
    </location>
</feature>
<comment type="catalytic activity">
    <reaction evidence="3">
        <text>[protein]-peptidylproline (omega=180) = [protein]-peptidylproline (omega=0)</text>
        <dbReference type="Rhea" id="RHEA:16237"/>
        <dbReference type="Rhea" id="RHEA-COMP:10747"/>
        <dbReference type="Rhea" id="RHEA-COMP:10748"/>
        <dbReference type="ChEBI" id="CHEBI:83833"/>
        <dbReference type="ChEBI" id="CHEBI:83834"/>
        <dbReference type="EC" id="5.2.1.8"/>
    </reaction>
</comment>
<keyword evidence="3" id="KW-0697">Rotamase</keyword>
<accession>A0A8S1DHF9</accession>
<comment type="caution">
    <text evidence="7">The sequence shown here is derived from an EMBL/GenBank/DDBJ whole genome shotgun (WGS) entry which is preliminary data.</text>
</comment>
<evidence type="ECO:0000256" key="2">
    <source>
        <dbReference type="ARBA" id="ARBA00022803"/>
    </source>
</evidence>
<dbReference type="GO" id="GO:0005829">
    <property type="term" value="C:cytosol"/>
    <property type="evidence" value="ECO:0007669"/>
    <property type="project" value="TreeGrafter"/>
</dbReference>
<dbReference type="Gene3D" id="1.25.40.10">
    <property type="entry name" value="Tetratricopeptide repeat domain"/>
    <property type="match status" value="1"/>
</dbReference>
<dbReference type="SUPFAM" id="SSF54534">
    <property type="entry name" value="FKBP-like"/>
    <property type="match status" value="1"/>
</dbReference>
<dbReference type="InterPro" id="IPR046357">
    <property type="entry name" value="PPIase_dom_sf"/>
</dbReference>
<dbReference type="Pfam" id="PF00254">
    <property type="entry name" value="FKBP_C"/>
    <property type="match status" value="1"/>
</dbReference>
<feature type="domain" description="PPIase FKBP-type" evidence="6">
    <location>
        <begin position="69"/>
        <end position="153"/>
    </location>
</feature>
<dbReference type="EC" id="5.2.1.8" evidence="3"/>
<keyword evidence="8" id="KW-1185">Reference proteome</keyword>
<dbReference type="AlphaFoldDB" id="A0A8S1DHF9"/>
<keyword evidence="1" id="KW-0677">Repeat</keyword>